<gene>
    <name evidence="8" type="ORF">L203_103940</name>
</gene>
<organism evidence="8 9">
    <name type="scientific">Cryptococcus depauperatus CBS 7841</name>
    <dbReference type="NCBI Taxonomy" id="1295531"/>
    <lineage>
        <taxon>Eukaryota</taxon>
        <taxon>Fungi</taxon>
        <taxon>Dikarya</taxon>
        <taxon>Basidiomycota</taxon>
        <taxon>Agaricomycotina</taxon>
        <taxon>Tremellomycetes</taxon>
        <taxon>Tremellales</taxon>
        <taxon>Cryptococcaceae</taxon>
        <taxon>Cryptococcus</taxon>
    </lineage>
</organism>
<comment type="subcellular location">
    <subcellularLocation>
        <location evidence="1">Nucleus</location>
    </subcellularLocation>
</comment>
<reference evidence="8" key="1">
    <citation type="submission" date="2016-06" db="EMBL/GenBank/DDBJ databases">
        <authorList>
            <person name="Cuomo C."/>
            <person name="Litvintseva A."/>
            <person name="Heitman J."/>
            <person name="Chen Y."/>
            <person name="Sun S."/>
            <person name="Springer D."/>
            <person name="Dromer F."/>
            <person name="Young S."/>
            <person name="Zeng Q."/>
            <person name="Chapman S."/>
            <person name="Gujja S."/>
            <person name="Saif S."/>
            <person name="Birren B."/>
        </authorList>
    </citation>
    <scope>NUCLEOTIDE SEQUENCE</scope>
    <source>
        <strain evidence="8">CBS 7841</strain>
    </source>
</reference>
<dbReference type="Proteomes" id="UP000094043">
    <property type="component" value="Chromosome 4"/>
</dbReference>
<keyword evidence="9" id="KW-1185">Reference proteome</keyword>
<keyword evidence="2" id="KW-0479">Metal-binding</keyword>
<dbReference type="Gene3D" id="3.30.160.60">
    <property type="entry name" value="Classic Zinc Finger"/>
    <property type="match status" value="2"/>
</dbReference>
<dbReference type="PROSITE" id="PS50157">
    <property type="entry name" value="ZINC_FINGER_C2H2_2"/>
    <property type="match status" value="2"/>
</dbReference>
<feature type="compositionally biased region" description="Low complexity" evidence="7">
    <location>
        <begin position="262"/>
        <end position="273"/>
    </location>
</feature>
<dbReference type="PANTHER" id="PTHR24388">
    <property type="entry name" value="ZINC FINGER PROTEIN"/>
    <property type="match status" value="1"/>
</dbReference>
<evidence type="ECO:0000256" key="4">
    <source>
        <dbReference type="ARBA" id="ARBA00022771"/>
    </source>
</evidence>
<dbReference type="Pfam" id="PF00096">
    <property type="entry name" value="zf-C2H2"/>
    <property type="match status" value="2"/>
</dbReference>
<dbReference type="AlphaFoldDB" id="A0A1E3HU53"/>
<dbReference type="InterPro" id="IPR036236">
    <property type="entry name" value="Znf_C2H2_sf"/>
</dbReference>
<dbReference type="GO" id="GO:0000981">
    <property type="term" value="F:DNA-binding transcription factor activity, RNA polymerase II-specific"/>
    <property type="evidence" value="ECO:0007669"/>
    <property type="project" value="TreeGrafter"/>
</dbReference>
<evidence type="ECO:0000313" key="8">
    <source>
        <dbReference type="EMBL" id="WVN88727.1"/>
    </source>
</evidence>
<dbReference type="InterPro" id="IPR013087">
    <property type="entry name" value="Znf_C2H2_type"/>
</dbReference>
<dbReference type="VEuPathDB" id="FungiDB:L203_06031"/>
<evidence type="ECO:0000256" key="7">
    <source>
        <dbReference type="SAM" id="MobiDB-lite"/>
    </source>
</evidence>
<dbReference type="OrthoDB" id="8117402at2759"/>
<dbReference type="RefSeq" id="XP_066069427.1">
    <property type="nucleotide sequence ID" value="XM_066213330.1"/>
</dbReference>
<keyword evidence="5" id="KW-0862">Zinc</keyword>
<dbReference type="InterPro" id="IPR050527">
    <property type="entry name" value="Snail/Krueppel_Znf"/>
</dbReference>
<evidence type="ECO:0000256" key="6">
    <source>
        <dbReference type="ARBA" id="ARBA00023242"/>
    </source>
</evidence>
<dbReference type="PANTHER" id="PTHR24388:SF54">
    <property type="entry name" value="PROTEIN ESCARGOT"/>
    <property type="match status" value="1"/>
</dbReference>
<evidence type="ECO:0000256" key="1">
    <source>
        <dbReference type="ARBA" id="ARBA00004123"/>
    </source>
</evidence>
<reference evidence="8" key="2">
    <citation type="journal article" date="2022" name="Elife">
        <title>Obligate sexual reproduction of a homothallic fungus closely related to the Cryptococcus pathogenic species complex.</title>
        <authorList>
            <person name="Passer A.R."/>
            <person name="Clancey S.A."/>
            <person name="Shea T."/>
            <person name="David-Palma M."/>
            <person name="Averette A.F."/>
            <person name="Boekhout T."/>
            <person name="Porcel B.M."/>
            <person name="Nowrousian M."/>
            <person name="Cuomo C.A."/>
            <person name="Sun S."/>
            <person name="Heitman J."/>
            <person name="Coelho M.A."/>
        </authorList>
    </citation>
    <scope>NUCLEOTIDE SEQUENCE</scope>
    <source>
        <strain evidence="8">CBS 7841</strain>
    </source>
</reference>
<dbReference type="PROSITE" id="PS00028">
    <property type="entry name" value="ZINC_FINGER_C2H2_1"/>
    <property type="match status" value="2"/>
</dbReference>
<accession>A0A1E3HU53</accession>
<keyword evidence="4" id="KW-0863">Zinc-finger</keyword>
<evidence type="ECO:0000313" key="9">
    <source>
        <dbReference type="Proteomes" id="UP000094043"/>
    </source>
</evidence>
<reference evidence="8" key="3">
    <citation type="submission" date="2024-01" db="EMBL/GenBank/DDBJ databases">
        <authorList>
            <person name="Coelho M.A."/>
            <person name="David-Palma M."/>
            <person name="Shea T."/>
            <person name="Sun S."/>
            <person name="Cuomo C.A."/>
            <person name="Heitman J."/>
        </authorList>
    </citation>
    <scope>NUCLEOTIDE SEQUENCE</scope>
    <source>
        <strain evidence="8">CBS 7841</strain>
    </source>
</reference>
<dbReference type="KEGG" id="cdep:91088150"/>
<feature type="region of interest" description="Disordered" evidence="7">
    <location>
        <begin position="262"/>
        <end position="296"/>
    </location>
</feature>
<feature type="compositionally biased region" description="Polar residues" evidence="7">
    <location>
        <begin position="279"/>
        <end position="289"/>
    </location>
</feature>
<dbReference type="GO" id="GO:0008270">
    <property type="term" value="F:zinc ion binding"/>
    <property type="evidence" value="ECO:0007669"/>
    <property type="project" value="UniProtKB-KW"/>
</dbReference>
<evidence type="ECO:0000256" key="5">
    <source>
        <dbReference type="ARBA" id="ARBA00022833"/>
    </source>
</evidence>
<dbReference type="SMART" id="SM00355">
    <property type="entry name" value="ZnF_C2H2"/>
    <property type="match status" value="2"/>
</dbReference>
<proteinExistence type="predicted"/>
<keyword evidence="3" id="KW-0677">Repeat</keyword>
<name>A0A1E3HU53_9TREE</name>
<dbReference type="SUPFAM" id="SSF57667">
    <property type="entry name" value="beta-beta-alpha zinc fingers"/>
    <property type="match status" value="1"/>
</dbReference>
<dbReference type="GO" id="GO:0005634">
    <property type="term" value="C:nucleus"/>
    <property type="evidence" value="ECO:0007669"/>
    <property type="project" value="UniProtKB-SubCell"/>
</dbReference>
<evidence type="ECO:0000256" key="2">
    <source>
        <dbReference type="ARBA" id="ARBA00022723"/>
    </source>
</evidence>
<evidence type="ECO:0000256" key="3">
    <source>
        <dbReference type="ARBA" id="ARBA00022737"/>
    </source>
</evidence>
<protein>
    <submittedName>
        <fullName evidence="8">Uncharacterized protein</fullName>
    </submittedName>
</protein>
<dbReference type="GO" id="GO:0000978">
    <property type="term" value="F:RNA polymerase II cis-regulatory region sequence-specific DNA binding"/>
    <property type="evidence" value="ECO:0007669"/>
    <property type="project" value="TreeGrafter"/>
</dbReference>
<dbReference type="GeneID" id="91088150"/>
<keyword evidence="6" id="KW-0539">Nucleus</keyword>
<sequence>MSFASTFSIPEPKSNLVDTIPHSIFPSPPPSVSSDRYTPEFDFDSVYCSPNICDLNSPSVTSFPSALSPNTELVSPRSSIVDVSQIQPLPPSSSTTGGFETSAESLGNYYLQRYLHYRALAACVEKDLAFTEYQLEAPLHSQELQKAFLSDGDSAATFSMSDRPNHYPVSSDSHDLDPSAPFGHGIHQLYGSWPQTFGASYHNGLLPSLALPNEQDPVLLQMKQNRLAMPNHPMLPSFFQPSFEPAAVDIPSLSRQVDSITSTWTNSSTASSTQRVSDDATSVPESTDCSSHDGDHKDIEVFDQTNIKATMPIVPVTNVNGGGRGYVPGLTPDDPKKKHKCSVCGRGFVRAFNLKSHIQTHNPLRPKPYTCPHPTCKRSFSRLHDLERHRQGVHSDGPLVDAKRQGISPAIARAQSRLQERAKLGSLI</sequence>
<dbReference type="EMBL" id="CP143787">
    <property type="protein sequence ID" value="WVN88727.1"/>
    <property type="molecule type" value="Genomic_DNA"/>
</dbReference>